<evidence type="ECO:0000313" key="5">
    <source>
        <dbReference type="Proteomes" id="UP000632138"/>
    </source>
</evidence>
<dbReference type="Gene3D" id="2.130.10.130">
    <property type="entry name" value="Integrin alpha, N-terminal"/>
    <property type="match status" value="1"/>
</dbReference>
<dbReference type="Pfam" id="PF13860">
    <property type="entry name" value="FlgD_ig"/>
    <property type="match status" value="1"/>
</dbReference>
<reference evidence="4 5" key="1">
    <citation type="submission" date="2021-01" db="EMBL/GenBank/DDBJ databases">
        <title>Actinoplanes sp. nov. LDG1-06 isolated from lichen.</title>
        <authorList>
            <person name="Saeng-In P."/>
            <person name="Phongsopitanun W."/>
            <person name="Kanchanasin P."/>
            <person name="Yuki M."/>
            <person name="Kudo T."/>
            <person name="Ohkuma M."/>
            <person name="Tanasupawat S."/>
        </authorList>
    </citation>
    <scope>NUCLEOTIDE SEQUENCE [LARGE SCALE GENOMIC DNA]</scope>
    <source>
        <strain evidence="4 5">LDG1-06</strain>
    </source>
</reference>
<accession>A0ABS2ADK7</accession>
<dbReference type="InterPro" id="IPR013517">
    <property type="entry name" value="FG-GAP"/>
</dbReference>
<evidence type="ECO:0000256" key="2">
    <source>
        <dbReference type="SAM" id="SignalP"/>
    </source>
</evidence>
<evidence type="ECO:0000313" key="4">
    <source>
        <dbReference type="EMBL" id="MBM2617917.1"/>
    </source>
</evidence>
<dbReference type="SUPFAM" id="SSF69318">
    <property type="entry name" value="Integrin alpha N-terminal domain"/>
    <property type="match status" value="1"/>
</dbReference>
<dbReference type="InterPro" id="IPR028994">
    <property type="entry name" value="Integrin_alpha_N"/>
</dbReference>
<feature type="signal peptide" evidence="2">
    <location>
        <begin position="1"/>
        <end position="30"/>
    </location>
</feature>
<evidence type="ECO:0000259" key="3">
    <source>
        <dbReference type="Pfam" id="PF13860"/>
    </source>
</evidence>
<dbReference type="InterPro" id="IPR025965">
    <property type="entry name" value="FlgD/Vpr_Ig-like"/>
</dbReference>
<feature type="chain" id="PRO_5045874192" evidence="2">
    <location>
        <begin position="31"/>
        <end position="1009"/>
    </location>
</feature>
<organism evidence="4 5">
    <name type="scientific">Paractinoplanes ovalisporus</name>
    <dbReference type="NCBI Taxonomy" id="2810368"/>
    <lineage>
        <taxon>Bacteria</taxon>
        <taxon>Bacillati</taxon>
        <taxon>Actinomycetota</taxon>
        <taxon>Actinomycetes</taxon>
        <taxon>Micromonosporales</taxon>
        <taxon>Micromonosporaceae</taxon>
        <taxon>Paractinoplanes</taxon>
    </lineage>
</organism>
<gene>
    <name evidence="4" type="ORF">JIG36_20375</name>
</gene>
<evidence type="ECO:0000256" key="1">
    <source>
        <dbReference type="ARBA" id="ARBA00022729"/>
    </source>
</evidence>
<protein>
    <submittedName>
        <fullName evidence="4">VCBS repeat-containing protein</fullName>
    </submittedName>
</protein>
<feature type="domain" description="FlgD/Vpr Ig-like" evidence="3">
    <location>
        <begin position="677"/>
        <end position="736"/>
    </location>
</feature>
<dbReference type="RefSeq" id="WP_203377940.1">
    <property type="nucleotide sequence ID" value="NZ_JAENHP010000006.1"/>
</dbReference>
<proteinExistence type="predicted"/>
<sequence>MHSASRRAIAAVVSGLVLTVGVSVASPAEAATTPSEVTVIPSDTVTGYQVEQIWFAGRTGFLHRRAGTGTMQWTRYDTRATTLVEGLEGISRSDLVPSGGDTVTLSGVPGHTSADTVTTLDLSTMTWRQLAKPKSQTNLHFVYGGTMLSRNSASASLLEMRHIAPDGSATVVPLSGLETGTTFPAPAVLTGDDTSAVLRLAVGGAARYGLLDLKTGEVALIPAGFPGIATAARLTDDRVALLTSDVAHTYDRSGVVAGRAEAEVINPEAAIPADRAMLAGRDVIVVPTGTGQVPAQRLTAPGETGTAVALAQTSLPHMQQAPDGVLLVGGTGPADWAIRRVTGAGQQIVLRISDMQPLTNAGVTLAHGVLRHIEAVSESNYQVFNHELVPGADDPKRLEGGPLDNPVPCADQVACVRSVDGNHYGTMYVSRAPGEDSISVISRQDIHTSHVEKVLPPAGGAVVDASFNYAIVRGTSPASQYVYDPGYDRYTSIPVTGAGLWFDVLWSATAPGSIQGKDLNSGRTGTTLSTGSNCTASEVQATARHVFWTCGTSGPAGVYDKVRGVNLPLAAGLYLLGDNYLVRHDDNGTLVRLDLTDGTVGEPVRLASFPRGSLADNRNITWAVDKFGGDVAWVDGQNAVHIVDPGVTPSAPSVFTSSETFSTDVWYMTDGAWNRWITLTRPIDSWKLTIADAGTGTVVATSTGGPARTTVTLSWNGYQNGKRVPSGRYRWTVTANGSTAAVTTGLITVNCGVPTLHSYSCTGVPSLLGLRQSPAGEGHWLISDPATAALHDQGFTESWNGVTAVVPYGDISKDFRNDLLIRRSDGSLRVYLGGDDPNFGGRTSLLIAGNWNKYNALIHTGDVSGDGQSDLIARETDTGALYLFKGNGTGGFAAGVKLAGGYKGYDRFVGPGDINGDGQADLILLLGTTMYAMYGAGDGTFQSGLRLVSTGWLGYNLIIGAGDLNEDGKNDLVVRDAAGNLYRRLGTGAGTFGDRQLIGAGYQKYTGIY</sequence>
<keyword evidence="1 2" id="KW-0732">Signal</keyword>
<dbReference type="Pfam" id="PF13517">
    <property type="entry name" value="FG-GAP_3"/>
    <property type="match status" value="1"/>
</dbReference>
<dbReference type="PANTHER" id="PTHR44103:SF1">
    <property type="entry name" value="PROPROTEIN CONVERTASE P"/>
    <property type="match status" value="1"/>
</dbReference>
<dbReference type="Proteomes" id="UP000632138">
    <property type="component" value="Unassembled WGS sequence"/>
</dbReference>
<name>A0ABS2ADK7_9ACTN</name>
<dbReference type="EMBL" id="JAENHP010000006">
    <property type="protein sequence ID" value="MBM2617917.1"/>
    <property type="molecule type" value="Genomic_DNA"/>
</dbReference>
<comment type="caution">
    <text evidence="4">The sequence shown here is derived from an EMBL/GenBank/DDBJ whole genome shotgun (WGS) entry which is preliminary data.</text>
</comment>
<dbReference type="PANTHER" id="PTHR44103">
    <property type="entry name" value="PROPROTEIN CONVERTASE P"/>
    <property type="match status" value="1"/>
</dbReference>
<keyword evidence="5" id="KW-1185">Reference proteome</keyword>